<gene>
    <name evidence="3" type="ORF">GN244_ATG20984</name>
</gene>
<dbReference type="Proteomes" id="UP000602510">
    <property type="component" value="Unassembled WGS sequence"/>
</dbReference>
<keyword evidence="2" id="KW-0732">Signal</keyword>
<evidence type="ECO:0000256" key="2">
    <source>
        <dbReference type="SAM" id="SignalP"/>
    </source>
</evidence>
<proteinExistence type="predicted"/>
<evidence type="ECO:0000313" key="4">
    <source>
        <dbReference type="Proteomes" id="UP000602510"/>
    </source>
</evidence>
<organism evidence="3 4">
    <name type="scientific">Phytophthora infestans</name>
    <name type="common">Potato late blight agent</name>
    <name type="synonym">Botrytis infestans</name>
    <dbReference type="NCBI Taxonomy" id="4787"/>
    <lineage>
        <taxon>Eukaryota</taxon>
        <taxon>Sar</taxon>
        <taxon>Stramenopiles</taxon>
        <taxon>Oomycota</taxon>
        <taxon>Peronosporomycetes</taxon>
        <taxon>Peronosporales</taxon>
        <taxon>Peronosporaceae</taxon>
        <taxon>Phytophthora</taxon>
    </lineage>
</organism>
<name>A0A833RX72_PHYIN</name>
<sequence>MRCAGKDTTTAAAGAALLLLLHLLLIRLALAFGFHAEHGRAIDGGSEQSEGSEYSGEKLHRRGVEYSSVGCVGGALPKANRKVRSEIEMDQKLQRESRGPRR</sequence>
<evidence type="ECO:0008006" key="5">
    <source>
        <dbReference type="Google" id="ProtNLM"/>
    </source>
</evidence>
<accession>A0A833RX72</accession>
<evidence type="ECO:0000313" key="3">
    <source>
        <dbReference type="EMBL" id="KAF4027406.1"/>
    </source>
</evidence>
<evidence type="ECO:0000256" key="1">
    <source>
        <dbReference type="SAM" id="MobiDB-lite"/>
    </source>
</evidence>
<feature type="region of interest" description="Disordered" evidence="1">
    <location>
        <begin position="83"/>
        <end position="102"/>
    </location>
</feature>
<dbReference type="EMBL" id="WSZM01001471">
    <property type="protein sequence ID" value="KAF4027406.1"/>
    <property type="molecule type" value="Genomic_DNA"/>
</dbReference>
<feature type="signal peptide" evidence="2">
    <location>
        <begin position="1"/>
        <end position="31"/>
    </location>
</feature>
<protein>
    <recommendedName>
        <fullName evidence="5">Secreted RxLR effector peptide protein</fullName>
    </recommendedName>
</protein>
<reference evidence="3" key="1">
    <citation type="submission" date="2020-04" db="EMBL/GenBank/DDBJ databases">
        <title>Hybrid Assembly of Korean Phytophthora infestans isolates.</title>
        <authorList>
            <person name="Prokchorchik M."/>
            <person name="Lee Y."/>
            <person name="Seo J."/>
            <person name="Cho J.-H."/>
            <person name="Park Y.-E."/>
            <person name="Jang D.-C."/>
            <person name="Im J.-S."/>
            <person name="Choi J.-G."/>
            <person name="Park H.-J."/>
            <person name="Lee G.-B."/>
            <person name="Lee Y.-G."/>
            <person name="Hong S.-Y."/>
            <person name="Cho K."/>
            <person name="Sohn K.H."/>
        </authorList>
    </citation>
    <scope>NUCLEOTIDE SEQUENCE</scope>
    <source>
        <strain evidence="3">KR_1_A1</strain>
    </source>
</reference>
<feature type="chain" id="PRO_5032978723" description="Secreted RxLR effector peptide protein" evidence="2">
    <location>
        <begin position="32"/>
        <end position="102"/>
    </location>
</feature>
<comment type="caution">
    <text evidence="3">The sequence shown here is derived from an EMBL/GenBank/DDBJ whole genome shotgun (WGS) entry which is preliminary data.</text>
</comment>
<dbReference type="AlphaFoldDB" id="A0A833RX72"/>
<keyword evidence="4" id="KW-1185">Reference proteome</keyword>